<organism evidence="1 2">
    <name type="scientific">Hydnum rufescens UP504</name>
    <dbReference type="NCBI Taxonomy" id="1448309"/>
    <lineage>
        <taxon>Eukaryota</taxon>
        <taxon>Fungi</taxon>
        <taxon>Dikarya</taxon>
        <taxon>Basidiomycota</taxon>
        <taxon>Agaricomycotina</taxon>
        <taxon>Agaricomycetes</taxon>
        <taxon>Cantharellales</taxon>
        <taxon>Hydnaceae</taxon>
        <taxon>Hydnum</taxon>
    </lineage>
</organism>
<dbReference type="PANTHER" id="PTHR46191">
    <property type="match status" value="1"/>
</dbReference>
<dbReference type="Gene3D" id="3.40.50.1000">
    <property type="entry name" value="HAD superfamily/HAD-like"/>
    <property type="match status" value="1"/>
</dbReference>
<keyword evidence="2" id="KW-1185">Reference proteome</keyword>
<gene>
    <name evidence="1" type="ORF">BS47DRAFT_1348465</name>
</gene>
<dbReference type="InterPro" id="IPR023214">
    <property type="entry name" value="HAD_sf"/>
</dbReference>
<dbReference type="Pfam" id="PF00702">
    <property type="entry name" value="Hydrolase"/>
    <property type="match status" value="1"/>
</dbReference>
<dbReference type="InterPro" id="IPR044924">
    <property type="entry name" value="HAD-SF_hydro_IA_REG-2-like_cap"/>
</dbReference>
<name>A0A9P6AQF6_9AGAM</name>
<proteinExistence type="predicted"/>
<dbReference type="Gene3D" id="1.10.150.720">
    <property type="entry name" value="Haloacid dehalogenase-like hydrolase"/>
    <property type="match status" value="1"/>
</dbReference>
<protein>
    <submittedName>
        <fullName evidence="1">Uncharacterized protein</fullName>
    </submittedName>
</protein>
<sequence>MIRLVLFDAFATLIKPRRPIATQYSEIFGPFFVLKEEDIKSSFKTALRGLQDKKPVYSHVEGVQGWWGEVIRQTALGAGADPIVVDESLPVIVPQLMARFSSKEGYELYDDVLPALRELQRMKIQAGVTSNADSRVRAALESLEILHLLKPCILSEEEGCAKPSSEIWTRSIAKSGIQTVRPREVVHIGDELKCDYYGATAAGLHALLLRRPGLLGAEEWKTPNEDLSGIPIVSHLGDVVTWILKERGSYA</sequence>
<accession>A0A9P6AQF6</accession>
<dbReference type="SFLD" id="SFLDG01129">
    <property type="entry name" value="C1.5:_HAD__Beta-PGM__Phosphata"/>
    <property type="match status" value="1"/>
</dbReference>
<dbReference type="SUPFAM" id="SSF56784">
    <property type="entry name" value="HAD-like"/>
    <property type="match status" value="1"/>
</dbReference>
<dbReference type="Proteomes" id="UP000886523">
    <property type="component" value="Unassembled WGS sequence"/>
</dbReference>
<dbReference type="SFLD" id="SFLDS00003">
    <property type="entry name" value="Haloacid_Dehalogenase"/>
    <property type="match status" value="1"/>
</dbReference>
<evidence type="ECO:0000313" key="1">
    <source>
        <dbReference type="EMBL" id="KAF9510050.1"/>
    </source>
</evidence>
<dbReference type="GO" id="GO:0005634">
    <property type="term" value="C:nucleus"/>
    <property type="evidence" value="ECO:0007669"/>
    <property type="project" value="TreeGrafter"/>
</dbReference>
<comment type="caution">
    <text evidence="1">The sequence shown here is derived from an EMBL/GenBank/DDBJ whole genome shotgun (WGS) entry which is preliminary data.</text>
</comment>
<dbReference type="PANTHER" id="PTHR46191:SF2">
    <property type="entry name" value="HALOACID DEHALOGENASE-LIKE HYDROLASE DOMAIN-CONTAINING PROTEIN 3"/>
    <property type="match status" value="1"/>
</dbReference>
<dbReference type="OrthoDB" id="444127at2759"/>
<dbReference type="EMBL" id="MU129024">
    <property type="protein sequence ID" value="KAF9510050.1"/>
    <property type="molecule type" value="Genomic_DNA"/>
</dbReference>
<evidence type="ECO:0000313" key="2">
    <source>
        <dbReference type="Proteomes" id="UP000886523"/>
    </source>
</evidence>
<reference evidence="1" key="1">
    <citation type="journal article" date="2020" name="Nat. Commun.">
        <title>Large-scale genome sequencing of mycorrhizal fungi provides insights into the early evolution of symbiotic traits.</title>
        <authorList>
            <person name="Miyauchi S."/>
            <person name="Kiss E."/>
            <person name="Kuo A."/>
            <person name="Drula E."/>
            <person name="Kohler A."/>
            <person name="Sanchez-Garcia M."/>
            <person name="Morin E."/>
            <person name="Andreopoulos B."/>
            <person name="Barry K.W."/>
            <person name="Bonito G."/>
            <person name="Buee M."/>
            <person name="Carver A."/>
            <person name="Chen C."/>
            <person name="Cichocki N."/>
            <person name="Clum A."/>
            <person name="Culley D."/>
            <person name="Crous P.W."/>
            <person name="Fauchery L."/>
            <person name="Girlanda M."/>
            <person name="Hayes R.D."/>
            <person name="Keri Z."/>
            <person name="LaButti K."/>
            <person name="Lipzen A."/>
            <person name="Lombard V."/>
            <person name="Magnuson J."/>
            <person name="Maillard F."/>
            <person name="Murat C."/>
            <person name="Nolan M."/>
            <person name="Ohm R.A."/>
            <person name="Pangilinan J."/>
            <person name="Pereira M.F."/>
            <person name="Perotto S."/>
            <person name="Peter M."/>
            <person name="Pfister S."/>
            <person name="Riley R."/>
            <person name="Sitrit Y."/>
            <person name="Stielow J.B."/>
            <person name="Szollosi G."/>
            <person name="Zifcakova L."/>
            <person name="Stursova M."/>
            <person name="Spatafora J.W."/>
            <person name="Tedersoo L."/>
            <person name="Vaario L.M."/>
            <person name="Yamada A."/>
            <person name="Yan M."/>
            <person name="Wang P."/>
            <person name="Xu J."/>
            <person name="Bruns T."/>
            <person name="Baldrian P."/>
            <person name="Vilgalys R."/>
            <person name="Dunand C."/>
            <person name="Henrissat B."/>
            <person name="Grigoriev I.V."/>
            <person name="Hibbett D."/>
            <person name="Nagy L.G."/>
            <person name="Martin F.M."/>
        </authorList>
    </citation>
    <scope>NUCLEOTIDE SEQUENCE</scope>
    <source>
        <strain evidence="1">UP504</strain>
    </source>
</reference>
<dbReference type="AlphaFoldDB" id="A0A9P6AQF6"/>
<dbReference type="InterPro" id="IPR036412">
    <property type="entry name" value="HAD-like_sf"/>
</dbReference>
<dbReference type="InterPro" id="IPR051828">
    <property type="entry name" value="HAD-like_hydrolase_domain"/>
</dbReference>